<dbReference type="Pfam" id="PF02321">
    <property type="entry name" value="OEP"/>
    <property type="match status" value="2"/>
</dbReference>
<sequence>MRRPIPSLLLIALLAGCTAGPDYAGPPKILSADTGHRFVRAGEDVGLMDPALAEWWVLLDDPELTRLVEIALSENPSLQAAQARIAQARASVRQDRAGRMPTLGTQATTIQGRLPGLDIQGGPPPSSQQPDPEAGSDDALSFYNVGLNANWELEFAGGSRRRIEAGNAQAAATVANAEDAKVQLTAEVANNYVNLREAQFRADQYRTQIKLQEEILALTYQRYQQGALPLFPVGNANAELEVLKSQFAEAEADIAVLLDALAILSGRIPGSTAEDLSTPRDIPLPPDQVTVGDPASLFARRPDIRAAERTLAAATARIGVAEAARFPKLSFMGILGLGGSSPDDIFDVGELSALAIPRLEWNFLDFGRVDASVDRAGAVRDEAVANYRQTVLSALQDAERALARFGQQRVALAATAQIKSQADSAADLNRQRFAAGAISRADLNLALRDKQQASADLVRTKAALTLAWIALQKSLGLGWQEPAEGAVAAP</sequence>
<dbReference type="InterPro" id="IPR003423">
    <property type="entry name" value="OMP_efflux"/>
</dbReference>
<evidence type="ECO:0000256" key="3">
    <source>
        <dbReference type="SAM" id="Coils"/>
    </source>
</evidence>
<keyword evidence="2" id="KW-0732">Signal</keyword>
<comment type="subcellular location">
    <subcellularLocation>
        <location evidence="2">Cell membrane</location>
        <topology evidence="2">Lipid-anchor</topology>
    </subcellularLocation>
</comment>
<dbReference type="NCBIfam" id="TIGR01845">
    <property type="entry name" value="outer_NodT"/>
    <property type="match status" value="1"/>
</dbReference>
<dbReference type="EMBL" id="JAVAIL010000005">
    <property type="protein sequence ID" value="MDP4540742.1"/>
    <property type="molecule type" value="Genomic_DNA"/>
</dbReference>
<evidence type="ECO:0000313" key="6">
    <source>
        <dbReference type="Proteomes" id="UP001235664"/>
    </source>
</evidence>
<dbReference type="SUPFAM" id="SSF56954">
    <property type="entry name" value="Outer membrane efflux proteins (OEP)"/>
    <property type="match status" value="1"/>
</dbReference>
<accession>A0ABT9HBQ5</accession>
<keyword evidence="2" id="KW-0812">Transmembrane</keyword>
<feature type="signal peptide" evidence="2">
    <location>
        <begin position="1"/>
        <end position="24"/>
    </location>
</feature>
<feature type="region of interest" description="Disordered" evidence="4">
    <location>
        <begin position="107"/>
        <end position="138"/>
    </location>
</feature>
<feature type="coiled-coil region" evidence="3">
    <location>
        <begin position="233"/>
        <end position="260"/>
    </location>
</feature>
<gene>
    <name evidence="5" type="ORF">Q9K01_14010</name>
</gene>
<keyword evidence="3" id="KW-0175">Coiled coil</keyword>
<proteinExistence type="inferred from homology"/>
<feature type="chain" id="PRO_5045011830" evidence="2">
    <location>
        <begin position="25"/>
        <end position="490"/>
    </location>
</feature>
<reference evidence="5 6" key="1">
    <citation type="submission" date="2023-08" db="EMBL/GenBank/DDBJ databases">
        <title>genomic of DY56.</title>
        <authorList>
            <person name="Wang Y."/>
        </authorList>
    </citation>
    <scope>NUCLEOTIDE SEQUENCE [LARGE SCALE GENOMIC DNA]</scope>
    <source>
        <strain evidence="5 6">DY56-A-20</strain>
    </source>
</reference>
<organism evidence="5 6">
    <name type="scientific">Qipengyuania benthica</name>
    <dbReference type="NCBI Taxonomy" id="3067651"/>
    <lineage>
        <taxon>Bacteria</taxon>
        <taxon>Pseudomonadati</taxon>
        <taxon>Pseudomonadota</taxon>
        <taxon>Alphaproteobacteria</taxon>
        <taxon>Sphingomonadales</taxon>
        <taxon>Erythrobacteraceae</taxon>
        <taxon>Qipengyuania</taxon>
    </lineage>
</organism>
<dbReference type="PROSITE" id="PS51257">
    <property type="entry name" value="PROKAR_LIPOPROTEIN"/>
    <property type="match status" value="1"/>
</dbReference>
<dbReference type="PANTHER" id="PTHR30203">
    <property type="entry name" value="OUTER MEMBRANE CATION EFFLUX PROTEIN"/>
    <property type="match status" value="1"/>
</dbReference>
<comment type="similarity">
    <text evidence="1 2">Belongs to the outer membrane factor (OMF) (TC 1.B.17) family.</text>
</comment>
<keyword evidence="2" id="KW-0472">Membrane</keyword>
<dbReference type="Gene3D" id="1.20.1600.10">
    <property type="entry name" value="Outer membrane efflux proteins (OEP)"/>
    <property type="match status" value="1"/>
</dbReference>
<protein>
    <submittedName>
        <fullName evidence="5">Efflux transporter outer membrane subunit</fullName>
    </submittedName>
</protein>
<dbReference type="Gene3D" id="2.20.200.10">
    <property type="entry name" value="Outer membrane efflux proteins (OEP)"/>
    <property type="match status" value="1"/>
</dbReference>
<dbReference type="PANTHER" id="PTHR30203:SF25">
    <property type="entry name" value="OUTER MEMBRANE PROTEIN-RELATED"/>
    <property type="match status" value="1"/>
</dbReference>
<keyword evidence="6" id="KW-1185">Reference proteome</keyword>
<keyword evidence="2" id="KW-0564">Palmitate</keyword>
<evidence type="ECO:0000256" key="2">
    <source>
        <dbReference type="RuleBase" id="RU362097"/>
    </source>
</evidence>
<dbReference type="RefSeq" id="WP_305930758.1">
    <property type="nucleotide sequence ID" value="NZ_JAVAIL010000005.1"/>
</dbReference>
<dbReference type="InterPro" id="IPR010131">
    <property type="entry name" value="MdtP/NodT-like"/>
</dbReference>
<name>A0ABT9HBQ5_9SPHN</name>
<evidence type="ECO:0000256" key="1">
    <source>
        <dbReference type="ARBA" id="ARBA00007613"/>
    </source>
</evidence>
<keyword evidence="2" id="KW-0449">Lipoprotein</keyword>
<keyword evidence="2" id="KW-1134">Transmembrane beta strand</keyword>
<evidence type="ECO:0000256" key="4">
    <source>
        <dbReference type="SAM" id="MobiDB-lite"/>
    </source>
</evidence>
<evidence type="ECO:0000313" key="5">
    <source>
        <dbReference type="EMBL" id="MDP4540742.1"/>
    </source>
</evidence>
<comment type="caution">
    <text evidence="5">The sequence shown here is derived from an EMBL/GenBank/DDBJ whole genome shotgun (WGS) entry which is preliminary data.</text>
</comment>
<dbReference type="Proteomes" id="UP001235664">
    <property type="component" value="Unassembled WGS sequence"/>
</dbReference>